<dbReference type="HOGENOM" id="CLU_1746381_0_0_0"/>
<accession>G2LEC8</accession>
<evidence type="ECO:0000313" key="1">
    <source>
        <dbReference type="EMBL" id="AEP11348.1"/>
    </source>
</evidence>
<keyword evidence="2" id="KW-1185">Reference proteome</keyword>
<dbReference type="Proteomes" id="UP000006791">
    <property type="component" value="Chromosome 1"/>
</dbReference>
<protein>
    <submittedName>
        <fullName evidence="1">Uncharacterized protein</fullName>
    </submittedName>
</protein>
<sequence length="149" mass="16283">MVTTALPLSSHQPFFRRLLAYGWYAERFSAMTPFEHLTSAALACSHQRAFVGGVVQHPQTGKFQLWFLPTGRDIEPLRAYESQAQAAASYHALRRAFSSGNPTRLAEAFAAVSATGEAPASFPPDFLERLRLGVQKALAARGITVCFAP</sequence>
<evidence type="ECO:0000313" key="2">
    <source>
        <dbReference type="Proteomes" id="UP000006791"/>
    </source>
</evidence>
<dbReference type="AlphaFoldDB" id="G2LEC8"/>
<dbReference type="STRING" id="981222.Cabther_A0590"/>
<dbReference type="KEGG" id="ctm:Cabther_A0590"/>
<reference evidence="1 2" key="1">
    <citation type="journal article" date="2012" name="Environ. Microbiol.">
        <title>Complete genome of Candidatus Chloracidobacterium thermophilum, a chlorophyll-based photoheterotroph belonging to the phylum Acidobacteria.</title>
        <authorList>
            <person name="Garcia Costas A.M."/>
            <person name="Liu Z."/>
            <person name="Tomsho L.P."/>
            <person name="Schuster S.C."/>
            <person name="Ward D.M."/>
            <person name="Bryant D.A."/>
        </authorList>
    </citation>
    <scope>NUCLEOTIDE SEQUENCE [LARGE SCALE GENOMIC DNA]</scope>
    <source>
        <strain evidence="1 2">B</strain>
    </source>
</reference>
<name>G2LEC8_CHLTF</name>
<dbReference type="EMBL" id="CP002514">
    <property type="protein sequence ID" value="AEP11348.1"/>
    <property type="molecule type" value="Genomic_DNA"/>
</dbReference>
<organism evidence="1 2">
    <name type="scientific">Chloracidobacterium thermophilum (strain B)</name>
    <dbReference type="NCBI Taxonomy" id="981222"/>
    <lineage>
        <taxon>Bacteria</taxon>
        <taxon>Pseudomonadati</taxon>
        <taxon>Acidobacteriota</taxon>
        <taxon>Terriglobia</taxon>
        <taxon>Terriglobales</taxon>
        <taxon>Acidobacteriaceae</taxon>
        <taxon>Chloracidobacterium</taxon>
    </lineage>
</organism>
<proteinExistence type="predicted"/>
<gene>
    <name evidence="1" type="ordered locus">Cabther_A0590</name>
</gene>